<dbReference type="Proteomes" id="UP001142489">
    <property type="component" value="Unassembled WGS sequence"/>
</dbReference>
<reference evidence="2" key="1">
    <citation type="journal article" date="2023" name="DNA Res.">
        <title>Chromosome-level genome assembly of Phrynocephalus forsythii using third-generation DNA sequencing and Hi-C analysis.</title>
        <authorList>
            <person name="Qi Y."/>
            <person name="Zhao W."/>
            <person name="Zhao Y."/>
            <person name="Niu C."/>
            <person name="Cao S."/>
            <person name="Zhang Y."/>
        </authorList>
    </citation>
    <scope>NUCLEOTIDE SEQUENCE</scope>
    <source>
        <tissue evidence="2">Muscle</tissue>
    </source>
</reference>
<protein>
    <submittedName>
        <fullName evidence="2">Uncharacterized protein</fullName>
    </submittedName>
</protein>
<sequence length="114" mass="12612">MIWMGSNHRSAQINEKLHRQVPPSKDVIIYCHQVDNLHIFLVFPLPFKKHIKPDAVTQAGARSLACKDTLQHKNPAVFSSPKIAWDEGAEDRTMSKKTGSAIDALGSAPRADPS</sequence>
<feature type="region of interest" description="Disordered" evidence="1">
    <location>
        <begin position="88"/>
        <end position="114"/>
    </location>
</feature>
<evidence type="ECO:0000256" key="1">
    <source>
        <dbReference type="SAM" id="MobiDB-lite"/>
    </source>
</evidence>
<proteinExistence type="predicted"/>
<dbReference type="AlphaFoldDB" id="A0A9Q1ATD4"/>
<dbReference type="EMBL" id="JAPFRF010000016">
    <property type="protein sequence ID" value="KAJ7309727.1"/>
    <property type="molecule type" value="Genomic_DNA"/>
</dbReference>
<name>A0A9Q1ATD4_9SAUR</name>
<keyword evidence="3" id="KW-1185">Reference proteome</keyword>
<evidence type="ECO:0000313" key="3">
    <source>
        <dbReference type="Proteomes" id="UP001142489"/>
    </source>
</evidence>
<evidence type="ECO:0000313" key="2">
    <source>
        <dbReference type="EMBL" id="KAJ7309727.1"/>
    </source>
</evidence>
<accession>A0A9Q1ATD4</accession>
<organism evidence="2 3">
    <name type="scientific">Phrynocephalus forsythii</name>
    <dbReference type="NCBI Taxonomy" id="171643"/>
    <lineage>
        <taxon>Eukaryota</taxon>
        <taxon>Metazoa</taxon>
        <taxon>Chordata</taxon>
        <taxon>Craniata</taxon>
        <taxon>Vertebrata</taxon>
        <taxon>Euteleostomi</taxon>
        <taxon>Lepidosauria</taxon>
        <taxon>Squamata</taxon>
        <taxon>Bifurcata</taxon>
        <taxon>Unidentata</taxon>
        <taxon>Episquamata</taxon>
        <taxon>Toxicofera</taxon>
        <taxon>Iguania</taxon>
        <taxon>Acrodonta</taxon>
        <taxon>Agamidae</taxon>
        <taxon>Agaminae</taxon>
        <taxon>Phrynocephalus</taxon>
    </lineage>
</organism>
<comment type="caution">
    <text evidence="2">The sequence shown here is derived from an EMBL/GenBank/DDBJ whole genome shotgun (WGS) entry which is preliminary data.</text>
</comment>
<gene>
    <name evidence="2" type="ORF">JRQ81_007790</name>
</gene>